<dbReference type="InterPro" id="IPR036629">
    <property type="entry name" value="YjbJ_sf"/>
</dbReference>
<proteinExistence type="inferred from homology"/>
<evidence type="ECO:0000313" key="3">
    <source>
        <dbReference type="EMBL" id="QCX00584.1"/>
    </source>
</evidence>
<dbReference type="Proteomes" id="UP000310017">
    <property type="component" value="Chromosome"/>
</dbReference>
<dbReference type="EMBL" id="CP040710">
    <property type="protein sequence ID" value="QCX00584.1"/>
    <property type="molecule type" value="Genomic_DNA"/>
</dbReference>
<protein>
    <submittedName>
        <fullName evidence="3">CsbD family protein</fullName>
    </submittedName>
</protein>
<organism evidence="3 4">
    <name type="scientific">Aggregatimonas sangjinii</name>
    <dbReference type="NCBI Taxonomy" id="2583587"/>
    <lineage>
        <taxon>Bacteria</taxon>
        <taxon>Pseudomonadati</taxon>
        <taxon>Bacteroidota</taxon>
        <taxon>Flavobacteriia</taxon>
        <taxon>Flavobacteriales</taxon>
        <taxon>Flavobacteriaceae</taxon>
        <taxon>Aggregatimonas</taxon>
    </lineage>
</organism>
<dbReference type="OrthoDB" id="9796058at2"/>
<comment type="similarity">
    <text evidence="1">Belongs to the UPF0337 (CsbD) family.</text>
</comment>
<dbReference type="SUPFAM" id="SSF69047">
    <property type="entry name" value="Hypothetical protein YjbJ"/>
    <property type="match status" value="1"/>
</dbReference>
<gene>
    <name evidence="3" type="ORF">FGM00_10875</name>
</gene>
<evidence type="ECO:0000313" key="4">
    <source>
        <dbReference type="Proteomes" id="UP000310017"/>
    </source>
</evidence>
<sequence length="66" mass="7748">MSAPWKDKLKGNWNVAKGKIKQEWGDLTDDDLDYQEGKEDELVGRIQKKTGESKERVNEFLDNMKY</sequence>
<dbReference type="InterPro" id="IPR050423">
    <property type="entry name" value="UPF0337_stress_rsp"/>
</dbReference>
<dbReference type="PANTHER" id="PTHR34977">
    <property type="entry name" value="UPF0337 PROTEIN YJBJ"/>
    <property type="match status" value="1"/>
</dbReference>
<dbReference type="PANTHER" id="PTHR34977:SF1">
    <property type="entry name" value="UPF0337 PROTEIN YJBJ"/>
    <property type="match status" value="1"/>
</dbReference>
<feature type="domain" description="CsbD-like" evidence="2">
    <location>
        <begin position="7"/>
        <end position="58"/>
    </location>
</feature>
<evidence type="ECO:0000259" key="2">
    <source>
        <dbReference type="Pfam" id="PF05532"/>
    </source>
</evidence>
<dbReference type="Pfam" id="PF05532">
    <property type="entry name" value="CsbD"/>
    <property type="match status" value="1"/>
</dbReference>
<dbReference type="InterPro" id="IPR008462">
    <property type="entry name" value="CsbD"/>
</dbReference>
<evidence type="ECO:0000256" key="1">
    <source>
        <dbReference type="ARBA" id="ARBA00009129"/>
    </source>
</evidence>
<name>A0A5B7SVC6_9FLAO</name>
<keyword evidence="4" id="KW-1185">Reference proteome</keyword>
<dbReference type="RefSeq" id="WP_138852929.1">
    <property type="nucleotide sequence ID" value="NZ_CP040710.1"/>
</dbReference>
<reference evidence="3 4" key="1">
    <citation type="submission" date="2019-05" db="EMBL/GenBank/DDBJ databases">
        <title>Genome sequencing of F202Z8.</title>
        <authorList>
            <person name="Kwon Y.M."/>
        </authorList>
    </citation>
    <scope>NUCLEOTIDE SEQUENCE [LARGE SCALE GENOMIC DNA]</scope>
    <source>
        <strain evidence="3 4">F202Z8</strain>
    </source>
</reference>
<dbReference type="Gene3D" id="1.10.1470.10">
    <property type="entry name" value="YjbJ"/>
    <property type="match status" value="1"/>
</dbReference>
<accession>A0A5B7SVC6</accession>
<dbReference type="KEGG" id="asag:FGM00_10875"/>
<dbReference type="AlphaFoldDB" id="A0A5B7SVC6"/>